<evidence type="ECO:0000256" key="7">
    <source>
        <dbReference type="ARBA" id="ARBA00022989"/>
    </source>
</evidence>
<dbReference type="Pfam" id="PF01762">
    <property type="entry name" value="Galactosyl_T"/>
    <property type="match status" value="1"/>
</dbReference>
<evidence type="ECO:0000256" key="5">
    <source>
        <dbReference type="ARBA" id="ARBA00022692"/>
    </source>
</evidence>
<keyword evidence="4" id="KW-0808">Transferase</keyword>
<sequence length="344" mass="40764">MASSLVTRYLCLALIIFSGFVSYLVIAIILRIEVYNRSHEPLLYGFVQLRPKNFYLRQPRRILERICDDDACLQDKKINWTMVTFIKSKADYIRRREFLRKTWTSLSYVNGARFETVFLIGKTQDPYVTALLDEEEERYGDILQFDGPDDYDNMPYKVLAGMEWASEHLDKHALYASADDDFLINIHTLVESVKNIINESREATLNSTSYTNYRDLMPIMCMFIKGENEKPVRRPGWKWYVSFREYRQRTFPTYCHGGMYVMPLLKATNLWNESRTAPMLRLDDVWITGILRKRLNMSDHLVYKMPDLTKHFGTVNDVVMKKMQLEWDLMDIKHQKDVRCKCML</sequence>
<dbReference type="InterPro" id="IPR002659">
    <property type="entry name" value="Glyco_trans_31"/>
</dbReference>
<protein>
    <recommendedName>
        <fullName evidence="10">Hexosyltransferase</fullName>
        <ecNumber evidence="10">2.4.1.-</ecNumber>
    </recommendedName>
</protein>
<proteinExistence type="inferred from homology"/>
<keyword evidence="9 10" id="KW-0472">Membrane</keyword>
<dbReference type="Proteomes" id="UP001642483">
    <property type="component" value="Unassembled WGS sequence"/>
</dbReference>
<dbReference type="EC" id="2.4.1.-" evidence="10"/>
<evidence type="ECO:0000256" key="4">
    <source>
        <dbReference type="ARBA" id="ARBA00022679"/>
    </source>
</evidence>
<name>A0ABP0F4W7_CLALP</name>
<comment type="similarity">
    <text evidence="2 10">Belongs to the glycosyltransferase 31 family.</text>
</comment>
<keyword evidence="12" id="KW-1185">Reference proteome</keyword>
<evidence type="ECO:0000256" key="8">
    <source>
        <dbReference type="ARBA" id="ARBA00023034"/>
    </source>
</evidence>
<reference evidence="11 12" key="1">
    <citation type="submission" date="2024-02" db="EMBL/GenBank/DDBJ databases">
        <authorList>
            <person name="Daric V."/>
            <person name="Darras S."/>
        </authorList>
    </citation>
    <scope>NUCLEOTIDE SEQUENCE [LARGE SCALE GENOMIC DNA]</scope>
</reference>
<evidence type="ECO:0000313" key="12">
    <source>
        <dbReference type="Proteomes" id="UP001642483"/>
    </source>
</evidence>
<dbReference type="PANTHER" id="PTHR11214">
    <property type="entry name" value="BETA-1,3-N-ACETYLGLUCOSAMINYLTRANSFERASE"/>
    <property type="match status" value="1"/>
</dbReference>
<comment type="subcellular location">
    <subcellularLocation>
        <location evidence="1 10">Golgi apparatus membrane</location>
        <topology evidence="1 10">Single-pass type II membrane protein</topology>
    </subcellularLocation>
</comment>
<keyword evidence="3 10" id="KW-0328">Glycosyltransferase</keyword>
<dbReference type="PANTHER" id="PTHR11214:SF283">
    <property type="entry name" value="N-ACETYLLACTOSAMINIDE BETA-1,3-N-ACETYLGLUCOSAMINYLTRANSFERASE 4-LIKE"/>
    <property type="match status" value="1"/>
</dbReference>
<organism evidence="11 12">
    <name type="scientific">Clavelina lepadiformis</name>
    <name type="common">Light-bulb sea squirt</name>
    <name type="synonym">Ascidia lepadiformis</name>
    <dbReference type="NCBI Taxonomy" id="159417"/>
    <lineage>
        <taxon>Eukaryota</taxon>
        <taxon>Metazoa</taxon>
        <taxon>Chordata</taxon>
        <taxon>Tunicata</taxon>
        <taxon>Ascidiacea</taxon>
        <taxon>Aplousobranchia</taxon>
        <taxon>Clavelinidae</taxon>
        <taxon>Clavelina</taxon>
    </lineage>
</organism>
<keyword evidence="6 10" id="KW-0735">Signal-anchor</keyword>
<evidence type="ECO:0000256" key="6">
    <source>
        <dbReference type="ARBA" id="ARBA00022968"/>
    </source>
</evidence>
<keyword evidence="7 10" id="KW-1133">Transmembrane helix</keyword>
<accession>A0ABP0F4W7</accession>
<feature type="transmembrane region" description="Helical" evidence="10">
    <location>
        <begin position="6"/>
        <end position="30"/>
    </location>
</feature>
<keyword evidence="5 10" id="KW-0812">Transmembrane</keyword>
<evidence type="ECO:0000256" key="9">
    <source>
        <dbReference type="ARBA" id="ARBA00023136"/>
    </source>
</evidence>
<evidence type="ECO:0000256" key="10">
    <source>
        <dbReference type="RuleBase" id="RU363063"/>
    </source>
</evidence>
<evidence type="ECO:0000256" key="3">
    <source>
        <dbReference type="ARBA" id="ARBA00022676"/>
    </source>
</evidence>
<gene>
    <name evidence="11" type="ORF">CVLEPA_LOCUS4407</name>
</gene>
<evidence type="ECO:0000256" key="2">
    <source>
        <dbReference type="ARBA" id="ARBA00008661"/>
    </source>
</evidence>
<comment type="caution">
    <text evidence="11">The sequence shown here is derived from an EMBL/GenBank/DDBJ whole genome shotgun (WGS) entry which is preliminary data.</text>
</comment>
<dbReference type="EMBL" id="CAWYQH010000013">
    <property type="protein sequence ID" value="CAK8674738.1"/>
    <property type="molecule type" value="Genomic_DNA"/>
</dbReference>
<keyword evidence="8 10" id="KW-0333">Golgi apparatus</keyword>
<evidence type="ECO:0000256" key="1">
    <source>
        <dbReference type="ARBA" id="ARBA00004323"/>
    </source>
</evidence>
<evidence type="ECO:0000313" key="11">
    <source>
        <dbReference type="EMBL" id="CAK8674738.1"/>
    </source>
</evidence>